<name>A0ABQ0JJE7_9VIBR</name>
<organism evidence="1 2">
    <name type="scientific">Vibrio variabilis</name>
    <dbReference type="NCBI Taxonomy" id="990271"/>
    <lineage>
        <taxon>Bacteria</taxon>
        <taxon>Pseudomonadati</taxon>
        <taxon>Pseudomonadota</taxon>
        <taxon>Gammaproteobacteria</taxon>
        <taxon>Vibrionales</taxon>
        <taxon>Vibrionaceae</taxon>
        <taxon>Vibrio</taxon>
    </lineage>
</organism>
<protein>
    <submittedName>
        <fullName evidence="1">Uncharacterized protein</fullName>
    </submittedName>
</protein>
<dbReference type="EMBL" id="BBMS01000052">
    <property type="protein sequence ID" value="GAL28879.1"/>
    <property type="molecule type" value="Genomic_DNA"/>
</dbReference>
<reference evidence="2" key="1">
    <citation type="submission" date="2014-09" db="EMBL/GenBank/DDBJ databases">
        <title>Vibrio variabilis JCM 19239. (C206) whole genome shotgun sequence.</title>
        <authorList>
            <person name="Sawabe T."/>
            <person name="Meirelles P."/>
            <person name="Nakanishi M."/>
            <person name="Sayaka M."/>
            <person name="Hattori M."/>
            <person name="Ohkuma M."/>
        </authorList>
    </citation>
    <scope>NUCLEOTIDE SEQUENCE [LARGE SCALE GENOMIC DNA]</scope>
    <source>
        <strain evidence="2">JCM 19239</strain>
    </source>
</reference>
<gene>
    <name evidence="1" type="ORF">JCM19239_2120</name>
</gene>
<evidence type="ECO:0000313" key="2">
    <source>
        <dbReference type="Proteomes" id="UP000029223"/>
    </source>
</evidence>
<keyword evidence="2" id="KW-1185">Reference proteome</keyword>
<evidence type="ECO:0000313" key="1">
    <source>
        <dbReference type="EMBL" id="GAL28879.1"/>
    </source>
</evidence>
<reference evidence="2" key="2">
    <citation type="submission" date="2014-09" db="EMBL/GenBank/DDBJ databases">
        <authorList>
            <consortium name="NBRP consortium"/>
            <person name="Sawabe T."/>
            <person name="Meirelles P."/>
            <person name="Nakanishi M."/>
            <person name="Sayaka M."/>
            <person name="Hattori M."/>
            <person name="Ohkuma M."/>
        </authorList>
    </citation>
    <scope>NUCLEOTIDE SEQUENCE [LARGE SCALE GENOMIC DNA]</scope>
    <source>
        <strain evidence="2">JCM 19239</strain>
    </source>
</reference>
<dbReference type="Proteomes" id="UP000029223">
    <property type="component" value="Unassembled WGS sequence"/>
</dbReference>
<comment type="caution">
    <text evidence="1">The sequence shown here is derived from an EMBL/GenBank/DDBJ whole genome shotgun (WGS) entry which is preliminary data.</text>
</comment>
<accession>A0ABQ0JJE7</accession>
<sequence>MNQALAKALKRLVDAYPDSVAASTLTLSQKRQLEDFNRTSQGIQIIPKGAVLFIAS</sequence>
<proteinExistence type="predicted"/>